<dbReference type="STRING" id="1126833.VN24_15870"/>
<accession>A0A0D5NKV8</accession>
<reference evidence="1 2" key="1">
    <citation type="journal article" date="2015" name="J. Biotechnol.">
        <title>Complete genome sequence of Paenibacillus beijingensis 7188(T) (=DSM 24997(T)), a novel rhizobacterium from jujube garden soil.</title>
        <authorList>
            <person name="Kwak Y."/>
            <person name="Shin J.H."/>
        </authorList>
    </citation>
    <scope>NUCLEOTIDE SEQUENCE [LARGE SCALE GENOMIC DNA]</scope>
    <source>
        <strain evidence="1 2">DSM 24997</strain>
    </source>
</reference>
<dbReference type="AlphaFoldDB" id="A0A0D5NKV8"/>
<dbReference type="Proteomes" id="UP000032633">
    <property type="component" value="Chromosome"/>
</dbReference>
<proteinExistence type="predicted"/>
<evidence type="ECO:0000313" key="2">
    <source>
        <dbReference type="Proteomes" id="UP000032633"/>
    </source>
</evidence>
<sequence length="229" mass="25994">MLPKKKMIIIGASIVFLLGNAVGAMASSKFKEIKAILNPSLNVEFNGEQLAPMKAINYEGTTYLPIRNISEIAALDSRIEFDSKKNKLIIGGPMYLNLYSQNSDGFYQMIVNGNWHPSIITPNRKIYSNYYMGVDFFLETEASDSLDEYYKSIVNDQSSGIKITSETDTEIFKQQAKEATFESSDSIGKLAIIQNGNDFIIIRFFVDKTRFKQSDFKEYDKMLKSFNIQ</sequence>
<dbReference type="EMBL" id="CP011058">
    <property type="protein sequence ID" value="AJY75760.1"/>
    <property type="molecule type" value="Genomic_DNA"/>
</dbReference>
<organism evidence="1 2">
    <name type="scientific">Paenibacillus beijingensis</name>
    <dbReference type="NCBI Taxonomy" id="1126833"/>
    <lineage>
        <taxon>Bacteria</taxon>
        <taxon>Bacillati</taxon>
        <taxon>Bacillota</taxon>
        <taxon>Bacilli</taxon>
        <taxon>Bacillales</taxon>
        <taxon>Paenibacillaceae</taxon>
        <taxon>Paenibacillus</taxon>
    </lineage>
</organism>
<evidence type="ECO:0000313" key="1">
    <source>
        <dbReference type="EMBL" id="AJY75760.1"/>
    </source>
</evidence>
<name>A0A0D5NKV8_9BACL</name>
<protein>
    <recommendedName>
        <fullName evidence="3">Copper amine oxidase-like N-terminal domain-containing protein</fullName>
    </recommendedName>
</protein>
<keyword evidence="2" id="KW-1185">Reference proteome</keyword>
<dbReference type="KEGG" id="pbj:VN24_15870"/>
<gene>
    <name evidence="1" type="ORF">VN24_15870</name>
</gene>
<dbReference type="HOGENOM" id="CLU_1208833_0_0_9"/>
<evidence type="ECO:0008006" key="3">
    <source>
        <dbReference type="Google" id="ProtNLM"/>
    </source>
</evidence>
<dbReference type="PATRIC" id="fig|1126833.4.peg.3474"/>
<reference evidence="2" key="2">
    <citation type="submission" date="2015-03" db="EMBL/GenBank/DDBJ databases">
        <title>Genome sequence of Paenibacillus beijingensis strain DSM 24997T.</title>
        <authorList>
            <person name="Kwak Y."/>
            <person name="Shin J.-H."/>
        </authorList>
    </citation>
    <scope>NUCLEOTIDE SEQUENCE [LARGE SCALE GENOMIC DNA]</scope>
    <source>
        <strain evidence="2">DSM 24997</strain>
    </source>
</reference>